<sequence>MWNDNNECTIIPPYKGFLTPPPASNFNPSYPSVTSMTECRRSHPQNRVDSFHVIHKVPAGDSPYVRAKHVQLIEKDPSRAISLFWSAINSGDRVDSALKDMAVVMKQLNRSDEAIEAIKSFRHLCPPESQESIDNVLVELYKRAGRIEEEIEMLQIKLKRLEEGSAFGGRRTKTARSQGKKVHITVEQERSRILGNLAWAYLQQNNYTTAEEFYRKALSLEQDMNKQCNLAICLMHTNRLQEAKSLLYAVKALSGKNPMDESYAKSYDRALETLTELEKESELKSNQKDVNSSKEMSRSLSSSMTSSMEDVNSSINTSRLHHHVFENVVPREVCVGGNHLENKANFNVFEINNSHCTSMTARSGIKISRPVVPVDKWKKDYSESSSDSKPVVITIMKNRVGTVGTDPSSLNKKTYFSPAPARCNQRTPYTQPRRCLWGFSDEEQRRVEEVWGKDVTGNSRKNCSYNDGNSRKNCSYNDGNLRKNCNNDNGNSRKNCSYDNGNSRKNCSYDGNSKKSCSYDDGNSKKNCSCDEDRRRKSSWQNGDMKRCNQEEEYLNVGMIAAESPNDFCNTKALGTSISTFGEGSSGRVENSGQQPTETSKPSVDSSVCNNKKSWADMAEEEDDEHCYITDEFCCDWSGEEAYNNENMNSNLIHGSPCLQTQMKNPSQKLEIFHGNWYSEDELKGKSDTSNMIPGTSYLQSQMKRLTRKLEFCEVRDEGNNSKQGNVAVSSGNPTARRTLCFDQKNQKGVSTTDCFSSAAASKNVQKFDRNSNSGQHKGRSSVKKTKRNRLKVFQDITHHPDSP</sequence>
<feature type="compositionally biased region" description="Basic residues" evidence="9">
    <location>
        <begin position="777"/>
        <end position="791"/>
    </location>
</feature>
<evidence type="ECO:0000256" key="9">
    <source>
        <dbReference type="SAM" id="MobiDB-lite"/>
    </source>
</evidence>
<dbReference type="Pfam" id="PF00515">
    <property type="entry name" value="TPR_1"/>
    <property type="match status" value="1"/>
</dbReference>
<comment type="similarity">
    <text evidence="6">Belongs to the MS5 protein family.</text>
</comment>
<protein>
    <submittedName>
        <fullName evidence="10">Uncharacterized protein</fullName>
    </submittedName>
</protein>
<organism evidence="10 11">
    <name type="scientific">Cannabis sativa</name>
    <name type="common">Hemp</name>
    <name type="synonym">Marijuana</name>
    <dbReference type="NCBI Taxonomy" id="3483"/>
    <lineage>
        <taxon>Eukaryota</taxon>
        <taxon>Viridiplantae</taxon>
        <taxon>Streptophyta</taxon>
        <taxon>Embryophyta</taxon>
        <taxon>Tracheophyta</taxon>
        <taxon>Spermatophyta</taxon>
        <taxon>Magnoliopsida</taxon>
        <taxon>eudicotyledons</taxon>
        <taxon>Gunneridae</taxon>
        <taxon>Pentapetalae</taxon>
        <taxon>rosids</taxon>
        <taxon>fabids</taxon>
        <taxon>Rosales</taxon>
        <taxon>Cannabaceae</taxon>
        <taxon>Cannabis</taxon>
    </lineage>
</organism>
<dbReference type="EnsemblPlants" id="evm.model.09.1293">
    <property type="protein sequence ID" value="cds.evm.model.09.1293"/>
    <property type="gene ID" value="evm.TU.09.1293"/>
</dbReference>
<proteinExistence type="inferred from homology"/>
<evidence type="ECO:0000313" key="10">
    <source>
        <dbReference type="EnsemblPlants" id="cds.evm.model.09.1293"/>
    </source>
</evidence>
<gene>
    <name evidence="10" type="primary">LOC115696875</name>
</gene>
<dbReference type="InterPro" id="IPR011990">
    <property type="entry name" value="TPR-like_helical_dom_sf"/>
</dbReference>
<comment type="subcellular location">
    <subcellularLocation>
        <location evidence="1">Nucleus</location>
    </subcellularLocation>
</comment>
<feature type="region of interest" description="Disordered" evidence="9">
    <location>
        <begin position="513"/>
        <end position="536"/>
    </location>
</feature>
<feature type="repeat" description="TPR" evidence="7">
    <location>
        <begin position="191"/>
        <end position="224"/>
    </location>
</feature>
<dbReference type="AlphaFoldDB" id="A0A803QDZ5"/>
<feature type="compositionally biased region" description="Polar residues" evidence="9">
    <location>
        <begin position="764"/>
        <end position="776"/>
    </location>
</feature>
<feature type="coiled-coil region" evidence="8">
    <location>
        <begin position="137"/>
        <end position="164"/>
    </location>
</feature>
<dbReference type="GO" id="GO:0005634">
    <property type="term" value="C:nucleus"/>
    <property type="evidence" value="ECO:0007669"/>
    <property type="project" value="UniProtKB-SubCell"/>
</dbReference>
<dbReference type="Gene3D" id="1.25.40.10">
    <property type="entry name" value="Tetratricopeptide repeat domain"/>
    <property type="match status" value="1"/>
</dbReference>
<evidence type="ECO:0000256" key="8">
    <source>
        <dbReference type="SAM" id="Coils"/>
    </source>
</evidence>
<dbReference type="Proteomes" id="UP000596661">
    <property type="component" value="Chromosome 9"/>
</dbReference>
<evidence type="ECO:0000256" key="6">
    <source>
        <dbReference type="ARBA" id="ARBA00025750"/>
    </source>
</evidence>
<feature type="region of interest" description="Disordered" evidence="9">
    <location>
        <begin position="764"/>
        <end position="804"/>
    </location>
</feature>
<dbReference type="PANTHER" id="PTHR36326:SF4">
    <property type="entry name" value="PROTEIN POLLENLESS 3-LIKE 1"/>
    <property type="match status" value="1"/>
</dbReference>
<keyword evidence="11" id="KW-1185">Reference proteome</keyword>
<dbReference type="Gramene" id="evm.model.09.1293">
    <property type="protein sequence ID" value="cds.evm.model.09.1293"/>
    <property type="gene ID" value="evm.TU.09.1293"/>
</dbReference>
<keyword evidence="5" id="KW-0539">Nucleus</keyword>
<feature type="compositionally biased region" description="Basic and acidic residues" evidence="9">
    <location>
        <begin position="522"/>
        <end position="535"/>
    </location>
</feature>
<evidence type="ECO:0000256" key="5">
    <source>
        <dbReference type="ARBA" id="ARBA00023242"/>
    </source>
</evidence>
<dbReference type="RefSeq" id="XP_030479621.1">
    <property type="nucleotide sequence ID" value="XM_030623761.2"/>
</dbReference>
<feature type="compositionally biased region" description="Basic and acidic residues" evidence="9">
    <location>
        <begin position="278"/>
        <end position="297"/>
    </location>
</feature>
<dbReference type="InterPro" id="IPR044961">
    <property type="entry name" value="MS5/SDI1"/>
</dbReference>
<feature type="region of interest" description="Disordered" evidence="9">
    <location>
        <begin position="580"/>
        <end position="608"/>
    </location>
</feature>
<accession>A0A803QDZ5</accession>
<reference evidence="10" key="2">
    <citation type="submission" date="2021-03" db="UniProtKB">
        <authorList>
            <consortium name="EnsemblPlants"/>
        </authorList>
    </citation>
    <scope>IDENTIFICATION</scope>
</reference>
<evidence type="ECO:0000256" key="7">
    <source>
        <dbReference type="PROSITE-ProRule" id="PRU00339"/>
    </source>
</evidence>
<dbReference type="SMART" id="SM00028">
    <property type="entry name" value="TPR"/>
    <property type="match status" value="1"/>
</dbReference>
<dbReference type="InterPro" id="IPR019734">
    <property type="entry name" value="TPR_rpt"/>
</dbReference>
<feature type="region of interest" description="Disordered" evidence="9">
    <location>
        <begin position="278"/>
        <end position="308"/>
    </location>
</feature>
<dbReference type="KEGG" id="csav:115696875"/>
<evidence type="ECO:0000313" key="11">
    <source>
        <dbReference type="Proteomes" id="UP000596661"/>
    </source>
</evidence>
<dbReference type="EMBL" id="UZAU01000766">
    <property type="status" value="NOT_ANNOTATED_CDS"/>
    <property type="molecule type" value="Genomic_DNA"/>
</dbReference>
<evidence type="ECO:0000256" key="4">
    <source>
        <dbReference type="ARBA" id="ARBA00023054"/>
    </source>
</evidence>
<dbReference type="GeneID" id="115696875"/>
<evidence type="ECO:0000256" key="1">
    <source>
        <dbReference type="ARBA" id="ARBA00004123"/>
    </source>
</evidence>
<reference evidence="10" key="1">
    <citation type="submission" date="2018-11" db="EMBL/GenBank/DDBJ databases">
        <authorList>
            <person name="Grassa J C."/>
        </authorList>
    </citation>
    <scope>NUCLEOTIDE SEQUENCE [LARGE SCALE GENOMIC DNA]</scope>
</reference>
<evidence type="ECO:0000256" key="3">
    <source>
        <dbReference type="ARBA" id="ARBA00022803"/>
    </source>
</evidence>
<feature type="compositionally biased region" description="Low complexity" evidence="9">
    <location>
        <begin position="298"/>
        <end position="308"/>
    </location>
</feature>
<dbReference type="PROSITE" id="PS50005">
    <property type="entry name" value="TPR"/>
    <property type="match status" value="1"/>
</dbReference>
<evidence type="ECO:0000256" key="2">
    <source>
        <dbReference type="ARBA" id="ARBA00022737"/>
    </source>
</evidence>
<keyword evidence="2" id="KW-0677">Repeat</keyword>
<name>A0A803QDZ5_CANSA</name>
<dbReference type="PANTHER" id="PTHR36326">
    <property type="entry name" value="PROTEIN POLLENLESS 3-LIKE 2"/>
    <property type="match status" value="1"/>
</dbReference>
<keyword evidence="3 7" id="KW-0802">TPR repeat</keyword>
<dbReference type="SUPFAM" id="SSF48452">
    <property type="entry name" value="TPR-like"/>
    <property type="match status" value="1"/>
</dbReference>
<keyword evidence="4 8" id="KW-0175">Coiled coil</keyword>
<dbReference type="OrthoDB" id="1620277at2759"/>